<evidence type="ECO:0000256" key="2">
    <source>
        <dbReference type="ARBA" id="ARBA00023125"/>
    </source>
</evidence>
<dbReference type="GO" id="GO:0045892">
    <property type="term" value="P:negative regulation of DNA-templated transcription"/>
    <property type="evidence" value="ECO:0007669"/>
    <property type="project" value="InterPro"/>
</dbReference>
<sequence>MPQRGTAVTDPVRMLQLLWSQDRPTGRSGLSLGVIVRAGSDIARTDGVGAVTMRRVAAELGVATMNLYSHVPGKAELLELMLDAHAGAVYDGSDLPSARADWRAAALYVAERNFETAVALPWTLQVSTDRLVPGPGMTAKYEAELAVFEGIGLSDVQMDHALTGLLGLASAMARHQVGLQRARAASNRDDNQWWQQVGPALATAMRGRQFPLASRVGTAASMAANASADPKAALTYTATLLLDGLAPGRA</sequence>
<dbReference type="STRING" id="1682113.A7U43_15920"/>
<dbReference type="Gene3D" id="1.10.357.10">
    <property type="entry name" value="Tetracycline Repressor, domain 2"/>
    <property type="match status" value="1"/>
</dbReference>
<dbReference type="InterPro" id="IPR001647">
    <property type="entry name" value="HTH_TetR"/>
</dbReference>
<dbReference type="EMBL" id="CP015596">
    <property type="protein sequence ID" value="ANE80595.1"/>
    <property type="molecule type" value="Genomic_DNA"/>
</dbReference>
<dbReference type="InterPro" id="IPR036271">
    <property type="entry name" value="Tet_transcr_reg_TetR-rel_C_sf"/>
</dbReference>
<dbReference type="Proteomes" id="UP000077143">
    <property type="component" value="Chromosome"/>
</dbReference>
<evidence type="ECO:0000313" key="7">
    <source>
        <dbReference type="Proteomes" id="UP000077143"/>
    </source>
</evidence>
<evidence type="ECO:0000256" key="3">
    <source>
        <dbReference type="ARBA" id="ARBA00023163"/>
    </source>
</evidence>
<keyword evidence="3" id="KW-0804">Transcription</keyword>
<dbReference type="GO" id="GO:0003677">
    <property type="term" value="F:DNA binding"/>
    <property type="evidence" value="ECO:0007669"/>
    <property type="project" value="UniProtKB-KW"/>
</dbReference>
<keyword evidence="1" id="KW-0805">Transcription regulation</keyword>
<dbReference type="InterPro" id="IPR009057">
    <property type="entry name" value="Homeodomain-like_sf"/>
</dbReference>
<evidence type="ECO:0000259" key="5">
    <source>
        <dbReference type="Pfam" id="PF02909"/>
    </source>
</evidence>
<dbReference type="OrthoDB" id="2570341at2"/>
<feature type="domain" description="Tetracycline repressor TetR C-terminal" evidence="5">
    <location>
        <begin position="96"/>
        <end position="245"/>
    </location>
</feature>
<dbReference type="InterPro" id="IPR004111">
    <property type="entry name" value="Repressor_TetR_C"/>
</dbReference>
<evidence type="ECO:0000313" key="6">
    <source>
        <dbReference type="EMBL" id="ANE80595.1"/>
    </source>
</evidence>
<dbReference type="Gene3D" id="1.10.10.60">
    <property type="entry name" value="Homeodomain-like"/>
    <property type="match status" value="1"/>
</dbReference>
<accession>A0A172UNC5</accession>
<dbReference type="Pfam" id="PF00440">
    <property type="entry name" value="TetR_N"/>
    <property type="match status" value="1"/>
</dbReference>
<feature type="domain" description="HTH tetR-type" evidence="4">
    <location>
        <begin position="35"/>
        <end position="79"/>
    </location>
</feature>
<dbReference type="AlphaFoldDB" id="A0A172UNC5"/>
<evidence type="ECO:0000256" key="1">
    <source>
        <dbReference type="ARBA" id="ARBA00023015"/>
    </source>
</evidence>
<proteinExistence type="predicted"/>
<evidence type="ECO:0008006" key="8">
    <source>
        <dbReference type="Google" id="ProtNLM"/>
    </source>
</evidence>
<organism evidence="6 7">
    <name type="scientific">Mycobacterium adipatum</name>
    <dbReference type="NCBI Taxonomy" id="1682113"/>
    <lineage>
        <taxon>Bacteria</taxon>
        <taxon>Bacillati</taxon>
        <taxon>Actinomycetota</taxon>
        <taxon>Actinomycetes</taxon>
        <taxon>Mycobacteriales</taxon>
        <taxon>Mycobacteriaceae</taxon>
        <taxon>Mycobacterium</taxon>
    </lineage>
</organism>
<gene>
    <name evidence="6" type="ORF">A7U43_15920</name>
</gene>
<dbReference type="KEGG" id="madi:A7U43_15920"/>
<keyword evidence="2" id="KW-0238">DNA-binding</keyword>
<protein>
    <recommendedName>
        <fullName evidence="8">TetR family transcriptional regulator</fullName>
    </recommendedName>
</protein>
<dbReference type="Pfam" id="PF02909">
    <property type="entry name" value="TetR_C_1"/>
    <property type="match status" value="1"/>
</dbReference>
<name>A0A172UNC5_9MYCO</name>
<dbReference type="SUPFAM" id="SSF46689">
    <property type="entry name" value="Homeodomain-like"/>
    <property type="match status" value="1"/>
</dbReference>
<dbReference type="SUPFAM" id="SSF48498">
    <property type="entry name" value="Tetracyclin repressor-like, C-terminal domain"/>
    <property type="match status" value="1"/>
</dbReference>
<reference evidence="6 7" key="1">
    <citation type="submission" date="2016-05" db="EMBL/GenBank/DDBJ databases">
        <title>Complete genome sequence of a phthalic acid esters degrading Mycobacterium sp. YC-RL4.</title>
        <authorList>
            <person name="Ren L."/>
            <person name="Fan S."/>
            <person name="Ruth N."/>
            <person name="Jia Y."/>
            <person name="Wang J."/>
            <person name="Qiao C."/>
        </authorList>
    </citation>
    <scope>NUCLEOTIDE SEQUENCE [LARGE SCALE GENOMIC DNA]</scope>
    <source>
        <strain evidence="6 7">YC-RL4</strain>
    </source>
</reference>
<keyword evidence="7" id="KW-1185">Reference proteome</keyword>
<evidence type="ECO:0000259" key="4">
    <source>
        <dbReference type="Pfam" id="PF00440"/>
    </source>
</evidence>